<evidence type="ECO:0000256" key="1">
    <source>
        <dbReference type="SAM" id="MobiDB-lite"/>
    </source>
</evidence>
<feature type="compositionally biased region" description="Low complexity" evidence="1">
    <location>
        <begin position="100"/>
        <end position="116"/>
    </location>
</feature>
<accession>A0A212LJ12</accession>
<reference evidence="2" key="1">
    <citation type="submission" date="2016-08" db="EMBL/GenBank/DDBJ databases">
        <authorList>
            <person name="Seilhamer J.J."/>
        </authorList>
    </citation>
    <scope>NUCLEOTIDE SEQUENCE</scope>
    <source>
        <strain evidence="2">86</strain>
    </source>
</reference>
<feature type="region of interest" description="Disordered" evidence="1">
    <location>
        <begin position="1"/>
        <end position="116"/>
    </location>
</feature>
<organism evidence="2">
    <name type="scientific">uncultured Pleomorphomonas sp</name>
    <dbReference type="NCBI Taxonomy" id="442121"/>
    <lineage>
        <taxon>Bacteria</taxon>
        <taxon>Pseudomonadati</taxon>
        <taxon>Pseudomonadota</taxon>
        <taxon>Alphaproteobacteria</taxon>
        <taxon>Hyphomicrobiales</taxon>
        <taxon>Pleomorphomonadaceae</taxon>
        <taxon>Pleomorphomonas</taxon>
        <taxon>environmental samples</taxon>
    </lineage>
</organism>
<evidence type="ECO:0000313" key="2">
    <source>
        <dbReference type="EMBL" id="SCM77524.1"/>
    </source>
</evidence>
<proteinExistence type="predicted"/>
<feature type="compositionally biased region" description="Basic and acidic residues" evidence="1">
    <location>
        <begin position="59"/>
        <end position="73"/>
    </location>
</feature>
<gene>
    <name evidence="2" type="ORF">KL86PLE_41329</name>
</gene>
<dbReference type="EMBL" id="FMJD01000008">
    <property type="protein sequence ID" value="SCM77524.1"/>
    <property type="molecule type" value="Genomic_DNA"/>
</dbReference>
<name>A0A212LJ12_9HYPH</name>
<dbReference type="AlphaFoldDB" id="A0A212LJ12"/>
<protein>
    <submittedName>
        <fullName evidence="2">Uncharacterized protein</fullName>
    </submittedName>
</protein>
<feature type="compositionally biased region" description="Basic residues" evidence="1">
    <location>
        <begin position="1"/>
        <end position="42"/>
    </location>
</feature>
<sequence length="173" mass="19222">MARPRRPKRAAPSRAACRHRHGRRRLPRRSAGHPLAGRRRPGRGAASLDRRQRRPHRARRDDAGEPRPHRPAADGRPAGTRHLRPGVGRCAPAHGGALHGRGLFPRPRLRRPPVGSRLPGVRHRLCLHSHRAAGRRAGMIQIKSSLCQRNEGSCPVMKTWWHTSCWAESGGAG</sequence>